<sequence>MMLFLVITLTSGKTIYTFSATYPTLPIDQQHPEKSWGFVYTKNIVTRVVNNKVYLLQKFDVETINAESSSGAFKDVSQTYGVDYNNDGLADIISVTYDGKLIIKENKGVDKDGKITFKDKKTFDLTSVNFFAVGDGTFIVDDFDNDGKLDMFLYNSLKTGVYVDDVINVNKNKVKTSFIWVDFDFITYWTVTAMAVYDYNGDNYDDIIYSDRAGRVWVWLNNPTQGKNRFFYTTVKLLFEDIDISYKNDPEGFSYSGGAVLDVADLNNDGIVDIVAGHTNKRGVFIYFGKLVNGTLTFDPSEKVAIVKIDGTLNSDIVTGDDPGSLPSFAPTIIKIADIDQDGLKDVFVATDAWRQDKDFGGTVYVFKGTEITQDDIPKFESIELVHGSYEWENNPPYDFDAGTLADLDGNGMPDLIAADGNHSGSFYMIKTETYNTYVLENGVMVSAPLPELVGIPLSELKDNFIKSFKITFKVANKEGGTIRVRYSETGIKDPQSLDPEDYPILFEIQEVGVEKSETIQLSKPRPDPQLIIELIPQDQNNSPHIEWYKIEVETASAQVSERSIYWYSGGD</sequence>
<dbReference type="EMBL" id="CP071446">
    <property type="protein sequence ID" value="QTA38929.1"/>
    <property type="molecule type" value="Genomic_DNA"/>
</dbReference>
<organism evidence="4 5">
    <name type="scientific">Thermosipho ferrireducens</name>
    <dbReference type="NCBI Taxonomy" id="2571116"/>
    <lineage>
        <taxon>Bacteria</taxon>
        <taxon>Thermotogati</taxon>
        <taxon>Thermotogota</taxon>
        <taxon>Thermotogae</taxon>
        <taxon>Thermotogales</taxon>
        <taxon>Fervidobacteriaceae</taxon>
        <taxon>Thermosipho</taxon>
    </lineage>
</organism>
<keyword evidence="2" id="KW-0677">Repeat</keyword>
<keyword evidence="5" id="KW-1185">Reference proteome</keyword>
<dbReference type="InterPro" id="IPR000413">
    <property type="entry name" value="Integrin_alpha"/>
</dbReference>
<keyword evidence="1" id="KW-0732">Signal</keyword>
<evidence type="ECO:0000313" key="5">
    <source>
        <dbReference type="Proteomes" id="UP000671862"/>
    </source>
</evidence>
<evidence type="ECO:0000256" key="1">
    <source>
        <dbReference type="ARBA" id="ARBA00022729"/>
    </source>
</evidence>
<protein>
    <submittedName>
        <fullName evidence="4">VCBS repeat-containing protein</fullName>
    </submittedName>
</protein>
<accession>A0ABX7S8K0</accession>
<dbReference type="Gene3D" id="2.130.10.130">
    <property type="entry name" value="Integrin alpha, N-terminal"/>
    <property type="match status" value="2"/>
</dbReference>
<reference evidence="4 5" key="1">
    <citation type="submission" date="2021-03" db="EMBL/GenBank/DDBJ databases">
        <title>Thermosipho ferrireducens sp.nov., an anaerobic thermophilic iron-reducing bacterium isolated from a deep-sea hydrothermal sulfide deposits.</title>
        <authorList>
            <person name="Zeng X."/>
            <person name="Chen Y."/>
            <person name="Shao Z."/>
        </authorList>
    </citation>
    <scope>NUCLEOTIDE SEQUENCE [LARGE SCALE GENOMIC DNA]</scope>
    <source>
        <strain evidence="4 5">JL129W03</strain>
    </source>
</reference>
<evidence type="ECO:0000313" key="4">
    <source>
        <dbReference type="EMBL" id="QTA38929.1"/>
    </source>
</evidence>
<dbReference type="Pfam" id="PF13517">
    <property type="entry name" value="FG-GAP_3"/>
    <property type="match status" value="1"/>
</dbReference>
<dbReference type="PANTHER" id="PTHR46580">
    <property type="entry name" value="SENSOR KINASE-RELATED"/>
    <property type="match status" value="1"/>
</dbReference>
<dbReference type="InterPro" id="IPR013517">
    <property type="entry name" value="FG-GAP"/>
</dbReference>
<keyword evidence="3" id="KW-0325">Glycoprotein</keyword>
<evidence type="ECO:0000256" key="2">
    <source>
        <dbReference type="ARBA" id="ARBA00022737"/>
    </source>
</evidence>
<dbReference type="SUPFAM" id="SSF69318">
    <property type="entry name" value="Integrin alpha N-terminal domain"/>
    <property type="match status" value="1"/>
</dbReference>
<dbReference type="PANTHER" id="PTHR46580:SF2">
    <property type="entry name" value="MAM DOMAIN-CONTAINING PROTEIN"/>
    <property type="match status" value="1"/>
</dbReference>
<dbReference type="Proteomes" id="UP000671862">
    <property type="component" value="Chromosome"/>
</dbReference>
<gene>
    <name evidence="4" type="ORF">JYK00_05985</name>
</gene>
<dbReference type="SMART" id="SM00191">
    <property type="entry name" value="Int_alpha"/>
    <property type="match status" value="2"/>
</dbReference>
<dbReference type="PRINTS" id="PR01185">
    <property type="entry name" value="INTEGRINA"/>
</dbReference>
<name>A0ABX7S8K0_9BACT</name>
<proteinExistence type="predicted"/>
<dbReference type="InterPro" id="IPR028994">
    <property type="entry name" value="Integrin_alpha_N"/>
</dbReference>
<evidence type="ECO:0000256" key="3">
    <source>
        <dbReference type="ARBA" id="ARBA00023180"/>
    </source>
</evidence>
<dbReference type="InterPro" id="IPR013519">
    <property type="entry name" value="Int_alpha_beta-p"/>
</dbReference>